<dbReference type="GO" id="GO:0003700">
    <property type="term" value="F:DNA-binding transcription factor activity"/>
    <property type="evidence" value="ECO:0007669"/>
    <property type="project" value="InterPro"/>
</dbReference>
<keyword evidence="4" id="KW-0804">Transcription</keyword>
<evidence type="ECO:0000256" key="4">
    <source>
        <dbReference type="ARBA" id="ARBA00023163"/>
    </source>
</evidence>
<comment type="caution">
    <text evidence="6">The sequence shown here is derived from an EMBL/GenBank/DDBJ whole genome shotgun (WGS) entry which is preliminary data.</text>
</comment>
<dbReference type="SMART" id="SM00422">
    <property type="entry name" value="HTH_MERR"/>
    <property type="match status" value="1"/>
</dbReference>
<keyword evidence="2" id="KW-0805">Transcription regulation</keyword>
<name>A0A6N9I3U1_9LACO</name>
<dbReference type="SUPFAM" id="SSF46955">
    <property type="entry name" value="Putative DNA-binding domain"/>
    <property type="match status" value="1"/>
</dbReference>
<evidence type="ECO:0000256" key="3">
    <source>
        <dbReference type="ARBA" id="ARBA00023125"/>
    </source>
</evidence>
<dbReference type="CDD" id="cd01109">
    <property type="entry name" value="HTH_YyaN"/>
    <property type="match status" value="1"/>
</dbReference>
<reference evidence="6 7" key="1">
    <citation type="journal article" date="2019" name="Appl. Environ. Microbiol.">
        <title>Genetic determinants of hydroxycinnamic acid metabolism in heterofermentative lactobacilli.</title>
        <authorList>
            <person name="Gaur G."/>
            <person name="Oh J.H."/>
            <person name="Filannino P."/>
            <person name="Gobbetti M."/>
            <person name="van Pijkeren J.P."/>
            <person name="Ganzle M.G."/>
        </authorList>
    </citation>
    <scope>NUCLEOTIDE SEQUENCE [LARGE SCALE GENOMIC DNA]</scope>
    <source>
        <strain evidence="6 7">C5</strain>
    </source>
</reference>
<dbReference type="Gene3D" id="1.10.1660.10">
    <property type="match status" value="1"/>
</dbReference>
<dbReference type="EMBL" id="WEZQ01000017">
    <property type="protein sequence ID" value="MYV17640.1"/>
    <property type="molecule type" value="Genomic_DNA"/>
</dbReference>
<evidence type="ECO:0000256" key="2">
    <source>
        <dbReference type="ARBA" id="ARBA00023015"/>
    </source>
</evidence>
<dbReference type="PROSITE" id="PS50937">
    <property type="entry name" value="HTH_MERR_2"/>
    <property type="match status" value="1"/>
</dbReference>
<evidence type="ECO:0000256" key="1">
    <source>
        <dbReference type="ARBA" id="ARBA00022491"/>
    </source>
</evidence>
<gene>
    <name evidence="6" type="ORF">GB993_09005</name>
</gene>
<keyword evidence="1" id="KW-0678">Repressor</keyword>
<accession>A0A6N9I3U1</accession>
<keyword evidence="3" id="KW-0238">DNA-binding</keyword>
<dbReference type="RefSeq" id="WP_161004009.1">
    <property type="nucleotide sequence ID" value="NZ_WEZQ01000017.1"/>
</dbReference>
<dbReference type="InterPro" id="IPR009061">
    <property type="entry name" value="DNA-bd_dom_put_sf"/>
</dbReference>
<evidence type="ECO:0000259" key="5">
    <source>
        <dbReference type="PROSITE" id="PS50937"/>
    </source>
</evidence>
<dbReference type="PANTHER" id="PTHR30204:SF69">
    <property type="entry name" value="MERR-FAMILY TRANSCRIPTIONAL REGULATOR"/>
    <property type="match status" value="1"/>
</dbReference>
<organism evidence="6 7">
    <name type="scientific">Furfurilactobacillus milii</name>
    <dbReference type="NCBI Taxonomy" id="2888272"/>
    <lineage>
        <taxon>Bacteria</taxon>
        <taxon>Bacillati</taxon>
        <taxon>Bacillota</taxon>
        <taxon>Bacilli</taxon>
        <taxon>Lactobacillales</taxon>
        <taxon>Lactobacillaceae</taxon>
        <taxon>Furfurilactobacillus</taxon>
    </lineage>
</organism>
<proteinExistence type="predicted"/>
<dbReference type="Proteomes" id="UP000449209">
    <property type="component" value="Unassembled WGS sequence"/>
</dbReference>
<dbReference type="InterPro" id="IPR000551">
    <property type="entry name" value="MerR-type_HTH_dom"/>
</dbReference>
<dbReference type="AlphaFoldDB" id="A0A6N9I3U1"/>
<dbReference type="PANTHER" id="PTHR30204">
    <property type="entry name" value="REDOX-CYCLING DRUG-SENSING TRANSCRIPTIONAL ACTIVATOR SOXR"/>
    <property type="match status" value="1"/>
</dbReference>
<dbReference type="OrthoDB" id="9791488at2"/>
<evidence type="ECO:0000313" key="7">
    <source>
        <dbReference type="Proteomes" id="UP000449209"/>
    </source>
</evidence>
<evidence type="ECO:0000313" key="6">
    <source>
        <dbReference type="EMBL" id="MYV17640.1"/>
    </source>
</evidence>
<feature type="domain" description="HTH merR-type" evidence="5">
    <location>
        <begin position="1"/>
        <end position="70"/>
    </location>
</feature>
<dbReference type="Pfam" id="PF13411">
    <property type="entry name" value="MerR_1"/>
    <property type="match status" value="1"/>
</dbReference>
<protein>
    <submittedName>
        <fullName evidence="6">MerR family transcriptional regulator</fullName>
    </submittedName>
</protein>
<dbReference type="InterPro" id="IPR047057">
    <property type="entry name" value="MerR_fam"/>
</dbReference>
<dbReference type="GO" id="GO:0003677">
    <property type="term" value="F:DNA binding"/>
    <property type="evidence" value="ECO:0007669"/>
    <property type="project" value="UniProtKB-KW"/>
</dbReference>
<sequence>MQSIRDVADQFNITYDTLRFYEKQGLLKNIQRNANGQREYSDHDVDELDKIVHLRQLGATIEEIKHLHTLLNSANQATDAYDEGITLLKRLKTDTDAKIAQLQQQQVYLDHKVTRFEHERAMLTSAKKSVSTH</sequence>